<proteinExistence type="predicted"/>
<organism evidence="1 2">
    <name type="scientific">Alkaliphilus flagellatus</name>
    <dbReference type="NCBI Taxonomy" id="2841507"/>
    <lineage>
        <taxon>Bacteria</taxon>
        <taxon>Bacillati</taxon>
        <taxon>Bacillota</taxon>
        <taxon>Clostridia</taxon>
        <taxon>Peptostreptococcales</taxon>
        <taxon>Natronincolaceae</taxon>
        <taxon>Alkaliphilus</taxon>
    </lineage>
</organism>
<dbReference type="RefSeq" id="WP_216418756.1">
    <property type="nucleotide sequence ID" value="NZ_JAHLQK010000006.1"/>
</dbReference>
<dbReference type="Pfam" id="PF03592">
    <property type="entry name" value="Terminase_2"/>
    <property type="match status" value="1"/>
</dbReference>
<accession>A0ABS6G6I1</accession>
<reference evidence="1 2" key="1">
    <citation type="submission" date="2021-06" db="EMBL/GenBank/DDBJ databases">
        <authorList>
            <person name="Sun Q."/>
            <person name="Li D."/>
        </authorList>
    </citation>
    <scope>NUCLEOTIDE SEQUENCE [LARGE SCALE GENOMIC DNA]</scope>
    <source>
        <strain evidence="1 2">MSJ-5</strain>
    </source>
</reference>
<dbReference type="Proteomes" id="UP000779508">
    <property type="component" value="Unassembled WGS sequence"/>
</dbReference>
<gene>
    <name evidence="1" type="ORF">KQI88_15195</name>
</gene>
<dbReference type="InterPro" id="IPR005335">
    <property type="entry name" value="Terminase_ssu"/>
</dbReference>
<dbReference type="PANTHER" id="PTHR41328:SF2">
    <property type="entry name" value="TERMINASE SMALL SUBUNIT"/>
    <property type="match status" value="1"/>
</dbReference>
<dbReference type="InterPro" id="IPR052404">
    <property type="entry name" value="SPP1-like_terminase"/>
</dbReference>
<sequence>MDVKLITKQKLFCDEYLIDLNATRAYKAAGYSIKSDNAAAVEGHKLLRNPKIDLYLKQRMEDREKRTEITQDMVLKELAKIGFANATDFARVVEKSYMKPILDAEGNKTGEEEAFYKTVEIFATKEISQDKLGAIASIKQGPNGIEVKPNDKVKALELIGRHLGMFTDKVDVKVEKSEKLADIIDQLGGEGLDEEE</sequence>
<dbReference type="PANTHER" id="PTHR41328">
    <property type="entry name" value="TERMINASE SMALL SUBUNIT-RELATED"/>
    <property type="match status" value="1"/>
</dbReference>
<evidence type="ECO:0000313" key="1">
    <source>
        <dbReference type="EMBL" id="MBU5677764.1"/>
    </source>
</evidence>
<evidence type="ECO:0000313" key="2">
    <source>
        <dbReference type="Proteomes" id="UP000779508"/>
    </source>
</evidence>
<comment type="caution">
    <text evidence="1">The sequence shown here is derived from an EMBL/GenBank/DDBJ whole genome shotgun (WGS) entry which is preliminary data.</text>
</comment>
<name>A0ABS6G6I1_9FIRM</name>
<protein>
    <submittedName>
        <fullName evidence="1">Terminase small subunit</fullName>
    </submittedName>
</protein>
<dbReference type="EMBL" id="JAHLQK010000006">
    <property type="protein sequence ID" value="MBU5677764.1"/>
    <property type="molecule type" value="Genomic_DNA"/>
</dbReference>
<keyword evidence="2" id="KW-1185">Reference proteome</keyword>